<organism evidence="2 3">
    <name type="scientific">Elysia chlorotica</name>
    <name type="common">Eastern emerald elysia</name>
    <name type="synonym">Sea slug</name>
    <dbReference type="NCBI Taxonomy" id="188477"/>
    <lineage>
        <taxon>Eukaryota</taxon>
        <taxon>Metazoa</taxon>
        <taxon>Spiralia</taxon>
        <taxon>Lophotrochozoa</taxon>
        <taxon>Mollusca</taxon>
        <taxon>Gastropoda</taxon>
        <taxon>Heterobranchia</taxon>
        <taxon>Euthyneura</taxon>
        <taxon>Panpulmonata</taxon>
        <taxon>Sacoglossa</taxon>
        <taxon>Placobranchoidea</taxon>
        <taxon>Plakobranchidae</taxon>
        <taxon>Elysia</taxon>
    </lineage>
</organism>
<gene>
    <name evidence="2" type="ORF">EGW08_021884</name>
</gene>
<accession>A0A3S0ZLT4</accession>
<evidence type="ECO:0000313" key="3">
    <source>
        <dbReference type="Proteomes" id="UP000271974"/>
    </source>
</evidence>
<evidence type="ECO:0000313" key="2">
    <source>
        <dbReference type="EMBL" id="RUS70358.1"/>
    </source>
</evidence>
<dbReference type="Proteomes" id="UP000271974">
    <property type="component" value="Unassembled WGS sequence"/>
</dbReference>
<keyword evidence="3" id="KW-1185">Reference proteome</keyword>
<evidence type="ECO:0000256" key="1">
    <source>
        <dbReference type="SAM" id="MobiDB-lite"/>
    </source>
</evidence>
<feature type="compositionally biased region" description="Polar residues" evidence="1">
    <location>
        <begin position="58"/>
        <end position="68"/>
    </location>
</feature>
<sequence>MSCNKSSHGPKNDRITRAKFCRAWSFTCAKCSVKGHFTSSCTKCSASGNWGHRDKSSKFCTQSPQQRANAKDARPSKAYQTEDDNTNYAFDQLCTSSTSTECNSTATQKPQQRKPLEHHVFDGQWVARPSRPHPIMTLQLTPRPEDHAILGFPMADTSKLSPINIPMIADSGYQSSIMPLRSAQSMGFGKEDIIPVRLIMRGAIRGPGRHRCSRY</sequence>
<dbReference type="STRING" id="188477.A0A3S0ZLT4"/>
<dbReference type="AlphaFoldDB" id="A0A3S0ZLT4"/>
<reference evidence="2 3" key="1">
    <citation type="submission" date="2019-01" db="EMBL/GenBank/DDBJ databases">
        <title>A draft genome assembly of the solar-powered sea slug Elysia chlorotica.</title>
        <authorList>
            <person name="Cai H."/>
            <person name="Li Q."/>
            <person name="Fang X."/>
            <person name="Li J."/>
            <person name="Curtis N.E."/>
            <person name="Altenburger A."/>
            <person name="Shibata T."/>
            <person name="Feng M."/>
            <person name="Maeda T."/>
            <person name="Schwartz J.A."/>
            <person name="Shigenobu S."/>
            <person name="Lundholm N."/>
            <person name="Nishiyama T."/>
            <person name="Yang H."/>
            <person name="Hasebe M."/>
            <person name="Li S."/>
            <person name="Pierce S.K."/>
            <person name="Wang J."/>
        </authorList>
    </citation>
    <scope>NUCLEOTIDE SEQUENCE [LARGE SCALE GENOMIC DNA]</scope>
    <source>
        <strain evidence="2">EC2010</strain>
        <tissue evidence="2">Whole organism of an adult</tissue>
    </source>
</reference>
<proteinExistence type="predicted"/>
<feature type="region of interest" description="Disordered" evidence="1">
    <location>
        <begin position="46"/>
        <end position="82"/>
    </location>
</feature>
<name>A0A3S0ZLT4_ELYCH</name>
<dbReference type="EMBL" id="RQTK01001428">
    <property type="protein sequence ID" value="RUS70358.1"/>
    <property type="molecule type" value="Genomic_DNA"/>
</dbReference>
<protein>
    <submittedName>
        <fullName evidence="2">Uncharacterized protein</fullName>
    </submittedName>
</protein>
<dbReference type="OrthoDB" id="6195300at2759"/>
<comment type="caution">
    <text evidence="2">The sequence shown here is derived from an EMBL/GenBank/DDBJ whole genome shotgun (WGS) entry which is preliminary data.</text>
</comment>